<keyword evidence="1" id="KW-0812">Transmembrane</keyword>
<keyword evidence="3" id="KW-1185">Reference proteome</keyword>
<evidence type="ECO:0000256" key="1">
    <source>
        <dbReference type="SAM" id="Phobius"/>
    </source>
</evidence>
<evidence type="ECO:0000313" key="3">
    <source>
        <dbReference type="Proteomes" id="UP000256310"/>
    </source>
</evidence>
<accession>A0A3D9FEE6</accession>
<comment type="caution">
    <text evidence="2">The sequence shown here is derived from an EMBL/GenBank/DDBJ whole genome shotgun (WGS) entry which is preliminary data.</text>
</comment>
<dbReference type="AlphaFoldDB" id="A0A3D9FEE6"/>
<dbReference type="RefSeq" id="WP_162843399.1">
    <property type="nucleotide sequence ID" value="NZ_QRDP01000004.1"/>
</dbReference>
<evidence type="ECO:0000313" key="2">
    <source>
        <dbReference type="EMBL" id="RED16123.1"/>
    </source>
</evidence>
<feature type="transmembrane region" description="Helical" evidence="1">
    <location>
        <begin position="12"/>
        <end position="31"/>
    </location>
</feature>
<dbReference type="Proteomes" id="UP000256310">
    <property type="component" value="Unassembled WGS sequence"/>
</dbReference>
<gene>
    <name evidence="2" type="ORF">DFR46_1137</name>
</gene>
<reference evidence="2 3" key="1">
    <citation type="submission" date="2018-07" db="EMBL/GenBank/DDBJ databases">
        <title>Genomic Encyclopedia of Type Strains, Phase IV (KMG-IV): sequencing the most valuable type-strain genomes for metagenomic binning, comparative biology and taxonomic classification.</title>
        <authorList>
            <person name="Goeker M."/>
        </authorList>
    </citation>
    <scope>NUCLEOTIDE SEQUENCE [LARGE SCALE GENOMIC DNA]</scope>
    <source>
        <strain evidence="2 3">DSM 26725</strain>
    </source>
</reference>
<keyword evidence="1" id="KW-1133">Transmembrane helix</keyword>
<name>A0A3D9FEE6_9SPHN</name>
<protein>
    <submittedName>
        <fullName evidence="2">Uncharacterized protein</fullName>
    </submittedName>
</protein>
<proteinExistence type="predicted"/>
<dbReference type="EMBL" id="QRDP01000004">
    <property type="protein sequence ID" value="RED16123.1"/>
    <property type="molecule type" value="Genomic_DNA"/>
</dbReference>
<feature type="transmembrane region" description="Helical" evidence="1">
    <location>
        <begin position="37"/>
        <end position="55"/>
    </location>
</feature>
<keyword evidence="1" id="KW-0472">Membrane</keyword>
<sequence length="56" mass="5687">MTEKPRQGQFGGGIFLAIGPFAGLAVGTAVGQPTIGLLAGIAIGTVLALAFWRFAR</sequence>
<organism evidence="2 3">
    <name type="scientific">Parasphingopyxis lamellibrachiae</name>
    <dbReference type="NCBI Taxonomy" id="680125"/>
    <lineage>
        <taxon>Bacteria</taxon>
        <taxon>Pseudomonadati</taxon>
        <taxon>Pseudomonadota</taxon>
        <taxon>Alphaproteobacteria</taxon>
        <taxon>Sphingomonadales</taxon>
        <taxon>Sphingomonadaceae</taxon>
        <taxon>Parasphingopyxis</taxon>
    </lineage>
</organism>